<gene>
    <name evidence="2" type="ORF">ED733_008650</name>
</gene>
<reference evidence="3" key="1">
    <citation type="submission" date="2018-12" db="EMBL/GenBank/DDBJ databases">
        <title>The complete genome of Metarhizium rileyi, a key fungal pathogen of Lepidoptera.</title>
        <authorList>
            <person name="Binneck E."/>
            <person name="Lastra C.C.L."/>
            <person name="Sosa-Gomez D.R."/>
        </authorList>
    </citation>
    <scope>NUCLEOTIDE SEQUENCE [LARGE SCALE GENOMIC DNA]</scope>
    <source>
        <strain evidence="3">Cep018-CH2</strain>
    </source>
</reference>
<evidence type="ECO:0008006" key="4">
    <source>
        <dbReference type="Google" id="ProtNLM"/>
    </source>
</evidence>
<proteinExistence type="predicted"/>
<feature type="region of interest" description="Disordered" evidence="1">
    <location>
        <begin position="357"/>
        <end position="401"/>
    </location>
</feature>
<evidence type="ECO:0000313" key="2">
    <source>
        <dbReference type="EMBL" id="TWU77764.1"/>
    </source>
</evidence>
<organism evidence="2 3">
    <name type="scientific">Metarhizium rileyi (strain RCEF 4871)</name>
    <name type="common">Nomuraea rileyi</name>
    <dbReference type="NCBI Taxonomy" id="1649241"/>
    <lineage>
        <taxon>Eukaryota</taxon>
        <taxon>Fungi</taxon>
        <taxon>Dikarya</taxon>
        <taxon>Ascomycota</taxon>
        <taxon>Pezizomycotina</taxon>
        <taxon>Sordariomycetes</taxon>
        <taxon>Hypocreomycetidae</taxon>
        <taxon>Hypocreales</taxon>
        <taxon>Clavicipitaceae</taxon>
        <taxon>Metarhizium</taxon>
    </lineage>
</organism>
<protein>
    <recommendedName>
        <fullName evidence="4">Heat-labile enterotoxin IIA, A chain</fullName>
    </recommendedName>
</protein>
<dbReference type="AlphaFoldDB" id="A0A5C6GKB6"/>
<dbReference type="Proteomes" id="UP000317257">
    <property type="component" value="Unassembled WGS sequence"/>
</dbReference>
<evidence type="ECO:0000313" key="3">
    <source>
        <dbReference type="Proteomes" id="UP000317257"/>
    </source>
</evidence>
<name>A0A5C6GKB6_METRR</name>
<evidence type="ECO:0000256" key="1">
    <source>
        <dbReference type="SAM" id="MobiDB-lite"/>
    </source>
</evidence>
<dbReference type="EMBL" id="SBHS01000003">
    <property type="protein sequence ID" value="TWU77764.1"/>
    <property type="molecule type" value="Genomic_DNA"/>
</dbReference>
<accession>A0A5C6GKB6</accession>
<sequence>MAITPEKSDTATTNKARMSATCLEMKTPVNMRNLGTQRYVTTEMKITTFLTASTLASISLAILQGLPKGTEGSQPGQEMCDAACRGIPNWGLNKDLQPPKSPNSPLRKMPLGLGMPTSPQKGNTGAAVRTGVTRIPGQPLGPKKKCRPCPRKRQLLCCGTFGFNPKASGSRARLTVAGKAAAFAFLVPVVQDLFEAIKSWDNPVGKSVLWFDNAIASVQEMIGGPSRSDIYGNDLKARLLCALKGWVATPAVSGRKDKLCTPAADEFKEELDRDFANGKLDQVIEMCHMVKKSFLEDPWIERYCAALYRTDEYAQRLWEIGIEQLLDSCSEYDTNPPKSVDLRHDLGARCNQFRARISDLPEDTERRPEDTEKRPEDTEKRPQGQTSEIPPRKKKSDGDIRTTAHRVKGRVVCKVCGLTWSPDNGTCQDKSTGAVAWPVSSPDLLIAVDSDELACTDSTGEIPCGGGQTQTELDAGFAVCQTCGYLWEPQSGKCSSRTGEVIWPVEL</sequence>
<comment type="caution">
    <text evidence="2">The sequence shown here is derived from an EMBL/GenBank/DDBJ whole genome shotgun (WGS) entry which is preliminary data.</text>
</comment>
<feature type="compositionally biased region" description="Basic and acidic residues" evidence="1">
    <location>
        <begin position="357"/>
        <end position="382"/>
    </location>
</feature>